<keyword evidence="2" id="KW-1185">Reference proteome</keyword>
<dbReference type="HOGENOM" id="CLU_2981764_0_0_1"/>
<dbReference type="Proteomes" id="UP000008694">
    <property type="component" value="Unassembled WGS sequence"/>
</dbReference>
<evidence type="ECO:0000313" key="1">
    <source>
        <dbReference type="EMBL" id="EFH53965.1"/>
    </source>
</evidence>
<name>D7LSY6_ARALL</name>
<reference evidence="2" key="1">
    <citation type="journal article" date="2011" name="Nat. Genet.">
        <title>The Arabidopsis lyrata genome sequence and the basis of rapid genome size change.</title>
        <authorList>
            <person name="Hu T.T."/>
            <person name="Pattyn P."/>
            <person name="Bakker E.G."/>
            <person name="Cao J."/>
            <person name="Cheng J.-F."/>
            <person name="Clark R.M."/>
            <person name="Fahlgren N."/>
            <person name="Fawcett J.A."/>
            <person name="Grimwood J."/>
            <person name="Gundlach H."/>
            <person name="Haberer G."/>
            <person name="Hollister J.D."/>
            <person name="Ossowski S."/>
            <person name="Ottilar R.P."/>
            <person name="Salamov A.A."/>
            <person name="Schneeberger K."/>
            <person name="Spannagl M."/>
            <person name="Wang X."/>
            <person name="Yang L."/>
            <person name="Nasrallah M.E."/>
            <person name="Bergelson J."/>
            <person name="Carrington J.C."/>
            <person name="Gaut B.S."/>
            <person name="Schmutz J."/>
            <person name="Mayer K.F.X."/>
            <person name="Van de Peer Y."/>
            <person name="Grigoriev I.V."/>
            <person name="Nordborg M."/>
            <person name="Weigel D."/>
            <person name="Guo Y.-L."/>
        </authorList>
    </citation>
    <scope>NUCLEOTIDE SEQUENCE [LARGE SCALE GENOMIC DNA]</scope>
    <source>
        <strain evidence="2">cv. MN47</strain>
    </source>
</reference>
<accession>D7LSY6</accession>
<organism evidence="2">
    <name type="scientific">Arabidopsis lyrata subsp. lyrata</name>
    <name type="common">Lyre-leaved rock-cress</name>
    <dbReference type="NCBI Taxonomy" id="81972"/>
    <lineage>
        <taxon>Eukaryota</taxon>
        <taxon>Viridiplantae</taxon>
        <taxon>Streptophyta</taxon>
        <taxon>Embryophyta</taxon>
        <taxon>Tracheophyta</taxon>
        <taxon>Spermatophyta</taxon>
        <taxon>Magnoliopsida</taxon>
        <taxon>eudicotyledons</taxon>
        <taxon>Gunneridae</taxon>
        <taxon>Pentapetalae</taxon>
        <taxon>rosids</taxon>
        <taxon>malvids</taxon>
        <taxon>Brassicales</taxon>
        <taxon>Brassicaceae</taxon>
        <taxon>Camelineae</taxon>
        <taxon>Arabidopsis</taxon>
    </lineage>
</organism>
<gene>
    <name evidence="1" type="ORF">ARALYDRAFT_906296</name>
</gene>
<sequence length="58" mass="6280">MADLPFISSSSSTSSPPPCDLSISRFINQSQTRCISLIHSTSTLYSLPNLFPHASIQP</sequence>
<evidence type="ECO:0000313" key="2">
    <source>
        <dbReference type="Proteomes" id="UP000008694"/>
    </source>
</evidence>
<dbReference type="AlphaFoldDB" id="D7LSY6"/>
<dbReference type="Gramene" id="scaffold_502000.1">
    <property type="protein sequence ID" value="scaffold_502000.1"/>
    <property type="gene ID" value="scaffold_502000.1"/>
</dbReference>
<dbReference type="EMBL" id="GL348717">
    <property type="protein sequence ID" value="EFH53965.1"/>
    <property type="molecule type" value="Genomic_DNA"/>
</dbReference>
<proteinExistence type="predicted"/>
<protein>
    <submittedName>
        <fullName evidence="1">Predicted protein</fullName>
    </submittedName>
</protein>